<protein>
    <submittedName>
        <fullName evidence="2">Uncharacterized protein</fullName>
    </submittedName>
</protein>
<gene>
    <name evidence="2" type="ORF">FHS87_004699</name>
</gene>
<name>A0A840Y7B4_9PROT</name>
<dbReference type="AlphaFoldDB" id="A0A840Y7B4"/>
<sequence>MPQIITGYFDTRRDAEMAVEHLVQDHDLDRNRVQAMAEGEENSSGTVISGADAAAAAEGDRPEGLRQGRIVVRAEVDDDLLEAALASFRECNVVELKTGQG</sequence>
<accession>A0A840Y7B4</accession>
<dbReference type="EMBL" id="JACIJD010000068">
    <property type="protein sequence ID" value="MBB5696625.1"/>
    <property type="molecule type" value="Genomic_DNA"/>
</dbReference>
<comment type="caution">
    <text evidence="2">The sequence shown here is derived from an EMBL/GenBank/DDBJ whole genome shotgun (WGS) entry which is preliminary data.</text>
</comment>
<proteinExistence type="predicted"/>
<dbReference type="RefSeq" id="WP_184522212.1">
    <property type="nucleotide sequence ID" value="NZ_JACIJD010000068.1"/>
</dbReference>
<evidence type="ECO:0000256" key="1">
    <source>
        <dbReference type="SAM" id="MobiDB-lite"/>
    </source>
</evidence>
<dbReference type="Proteomes" id="UP000580654">
    <property type="component" value="Unassembled WGS sequence"/>
</dbReference>
<keyword evidence="3" id="KW-1185">Reference proteome</keyword>
<feature type="region of interest" description="Disordered" evidence="1">
    <location>
        <begin position="37"/>
        <end position="62"/>
    </location>
</feature>
<evidence type="ECO:0000313" key="2">
    <source>
        <dbReference type="EMBL" id="MBB5696625.1"/>
    </source>
</evidence>
<reference evidence="2 3" key="1">
    <citation type="submission" date="2020-08" db="EMBL/GenBank/DDBJ databases">
        <title>Genomic Encyclopedia of Type Strains, Phase IV (KMG-IV): sequencing the most valuable type-strain genomes for metagenomic binning, comparative biology and taxonomic classification.</title>
        <authorList>
            <person name="Goeker M."/>
        </authorList>
    </citation>
    <scope>NUCLEOTIDE SEQUENCE [LARGE SCALE GENOMIC DNA]</scope>
    <source>
        <strain evidence="2 3">DSM 25622</strain>
    </source>
</reference>
<evidence type="ECO:0000313" key="3">
    <source>
        <dbReference type="Proteomes" id="UP000580654"/>
    </source>
</evidence>
<organism evidence="2 3">
    <name type="scientific">Muricoccus pecuniae</name>
    <dbReference type="NCBI Taxonomy" id="693023"/>
    <lineage>
        <taxon>Bacteria</taxon>
        <taxon>Pseudomonadati</taxon>
        <taxon>Pseudomonadota</taxon>
        <taxon>Alphaproteobacteria</taxon>
        <taxon>Acetobacterales</taxon>
        <taxon>Roseomonadaceae</taxon>
        <taxon>Muricoccus</taxon>
    </lineage>
</organism>